<comment type="caution">
    <text evidence="1">The sequence shown here is derived from an EMBL/GenBank/DDBJ whole genome shotgun (WGS) entry which is preliminary data.</text>
</comment>
<gene>
    <name evidence="1" type="ORF">RDB_LOCUS106550</name>
</gene>
<dbReference type="EMBL" id="CAJNJQ010002285">
    <property type="protein sequence ID" value="CAE7171300.1"/>
    <property type="molecule type" value="Genomic_DNA"/>
</dbReference>
<dbReference type="AlphaFoldDB" id="A0A8H3HZZ7"/>
<dbReference type="InterPro" id="IPR050426">
    <property type="entry name" value="Glycosyltransferase_28"/>
</dbReference>
<dbReference type="SUPFAM" id="SSF53756">
    <property type="entry name" value="UDP-Glycosyltransferase/glycogen phosphorylase"/>
    <property type="match status" value="1"/>
</dbReference>
<proteinExistence type="predicted"/>
<dbReference type="PANTHER" id="PTHR48050:SF13">
    <property type="entry name" value="STEROL 3-BETA-GLUCOSYLTRANSFERASE UGT80A2"/>
    <property type="match status" value="1"/>
</dbReference>
<evidence type="ECO:0008006" key="3">
    <source>
        <dbReference type="Google" id="ProtNLM"/>
    </source>
</evidence>
<evidence type="ECO:0000313" key="2">
    <source>
        <dbReference type="Proteomes" id="UP000663827"/>
    </source>
</evidence>
<sequence length="193" mass="21436">MVRNPGLIPGFESMRNGDIGKKQAMVAEMLDRCYLSCYEADEGSLGERGFVADAIISNPPTFAHIHCAEALGIPLLLSFTMPWCSTASFPHPLVNIKQNGSHEPKAVNYYSYTLVDMLTWQGLGHVINKFRTKKLGLDYLSTASAVSMMERCGIPWTYCLSPALVPKPQDWLSHIDVVGFYFLDLAKDYDPPA</sequence>
<dbReference type="Proteomes" id="UP000663827">
    <property type="component" value="Unassembled WGS sequence"/>
</dbReference>
<name>A0A8H3HZZ7_9AGAM</name>
<feature type="non-terminal residue" evidence="1">
    <location>
        <position position="1"/>
    </location>
</feature>
<protein>
    <recommendedName>
        <fullName evidence="3">Glycosyltransferase family 28 N-terminal domain-containing protein</fullName>
    </recommendedName>
</protein>
<accession>A0A8H3HZZ7</accession>
<reference evidence="1" key="1">
    <citation type="submission" date="2021-01" db="EMBL/GenBank/DDBJ databases">
        <authorList>
            <person name="Kaushik A."/>
        </authorList>
    </citation>
    <scope>NUCLEOTIDE SEQUENCE</scope>
    <source>
        <strain evidence="1">AG5</strain>
    </source>
</reference>
<evidence type="ECO:0000313" key="1">
    <source>
        <dbReference type="EMBL" id="CAE7171300.1"/>
    </source>
</evidence>
<organism evidence="1 2">
    <name type="scientific">Rhizoctonia solani</name>
    <dbReference type="NCBI Taxonomy" id="456999"/>
    <lineage>
        <taxon>Eukaryota</taxon>
        <taxon>Fungi</taxon>
        <taxon>Dikarya</taxon>
        <taxon>Basidiomycota</taxon>
        <taxon>Agaricomycotina</taxon>
        <taxon>Agaricomycetes</taxon>
        <taxon>Cantharellales</taxon>
        <taxon>Ceratobasidiaceae</taxon>
        <taxon>Rhizoctonia</taxon>
    </lineage>
</organism>
<dbReference type="PANTHER" id="PTHR48050">
    <property type="entry name" value="STEROL 3-BETA-GLUCOSYLTRANSFERASE"/>
    <property type="match status" value="1"/>
</dbReference>
<dbReference type="Gene3D" id="3.40.50.2000">
    <property type="entry name" value="Glycogen Phosphorylase B"/>
    <property type="match status" value="1"/>
</dbReference>